<dbReference type="GeneID" id="36622164"/>
<feature type="compositionally biased region" description="Polar residues" evidence="1">
    <location>
        <begin position="50"/>
        <end position="59"/>
    </location>
</feature>
<gene>
    <name evidence="2" type="ORF">M431DRAFT_225647</name>
</gene>
<feature type="compositionally biased region" description="Basic and acidic residues" evidence="1">
    <location>
        <begin position="39"/>
        <end position="48"/>
    </location>
</feature>
<dbReference type="AlphaFoldDB" id="A0A2T4A3Q3"/>
<feature type="region of interest" description="Disordered" evidence="1">
    <location>
        <begin position="1"/>
        <end position="75"/>
    </location>
</feature>
<proteinExistence type="predicted"/>
<accession>A0A2T4A3Q3</accession>
<dbReference type="RefSeq" id="XP_024771382.1">
    <property type="nucleotide sequence ID" value="XM_024913602.1"/>
</dbReference>
<sequence>MQPRPWNYPPEGPKPCRFSGSIPQAAGLSVRKITTHMPATERKPRDQKGQLASPSNRPSHSYGARSTRTLRRSPTRPVAIHPLGYRFEASLDFCDVMVSSLEKKAMGPKGRGDSWAAEPPMAFEWVSVALGWPPGSFSFWLAASHSKRGHH</sequence>
<organism evidence="2 3">
    <name type="scientific">Trichoderma harzianum CBS 226.95</name>
    <dbReference type="NCBI Taxonomy" id="983964"/>
    <lineage>
        <taxon>Eukaryota</taxon>
        <taxon>Fungi</taxon>
        <taxon>Dikarya</taxon>
        <taxon>Ascomycota</taxon>
        <taxon>Pezizomycotina</taxon>
        <taxon>Sordariomycetes</taxon>
        <taxon>Hypocreomycetidae</taxon>
        <taxon>Hypocreales</taxon>
        <taxon>Hypocreaceae</taxon>
        <taxon>Trichoderma</taxon>
    </lineage>
</organism>
<name>A0A2T4A3Q3_TRIHA</name>
<dbReference type="EMBL" id="KZ679685">
    <property type="protein sequence ID" value="PTB51705.1"/>
    <property type="molecule type" value="Genomic_DNA"/>
</dbReference>
<protein>
    <submittedName>
        <fullName evidence="2">Uncharacterized protein</fullName>
    </submittedName>
</protein>
<dbReference type="Proteomes" id="UP000241690">
    <property type="component" value="Unassembled WGS sequence"/>
</dbReference>
<feature type="compositionally biased region" description="Pro residues" evidence="1">
    <location>
        <begin position="1"/>
        <end position="13"/>
    </location>
</feature>
<evidence type="ECO:0000256" key="1">
    <source>
        <dbReference type="SAM" id="MobiDB-lite"/>
    </source>
</evidence>
<evidence type="ECO:0000313" key="3">
    <source>
        <dbReference type="Proteomes" id="UP000241690"/>
    </source>
</evidence>
<keyword evidence="3" id="KW-1185">Reference proteome</keyword>
<evidence type="ECO:0000313" key="2">
    <source>
        <dbReference type="EMBL" id="PTB51705.1"/>
    </source>
</evidence>
<reference evidence="2 3" key="1">
    <citation type="submission" date="2016-07" db="EMBL/GenBank/DDBJ databases">
        <title>Multiple horizontal gene transfer events from other fungi enriched the ability of initially mycotrophic Trichoderma (Ascomycota) to feed on dead plant biomass.</title>
        <authorList>
            <consortium name="DOE Joint Genome Institute"/>
            <person name="Aerts A."/>
            <person name="Atanasova L."/>
            <person name="Chenthamara K."/>
            <person name="Zhang J."/>
            <person name="Grujic M."/>
            <person name="Henrissat B."/>
            <person name="Kuo A."/>
            <person name="Salamov A."/>
            <person name="Lipzen A."/>
            <person name="Labutti K."/>
            <person name="Barry K."/>
            <person name="Miao Y."/>
            <person name="Rahimi M.J."/>
            <person name="Shen Q."/>
            <person name="Grigoriev I.V."/>
            <person name="Kubicek C.P."/>
            <person name="Druzhinina I.S."/>
        </authorList>
    </citation>
    <scope>NUCLEOTIDE SEQUENCE [LARGE SCALE GENOMIC DNA]</scope>
    <source>
        <strain evidence="2 3">CBS 226.95</strain>
    </source>
</reference>